<dbReference type="EMBL" id="MG807320">
    <property type="protein sequence ID" value="AVL94614.1"/>
    <property type="molecule type" value="Genomic_DNA"/>
</dbReference>
<keyword evidence="3" id="KW-1185">Reference proteome</keyword>
<dbReference type="SUPFAM" id="SSF55481">
    <property type="entry name" value="N-terminal domain of eukaryotic peptide chain release factor subunit 1, ERF1"/>
    <property type="match status" value="1"/>
</dbReference>
<reference evidence="3" key="1">
    <citation type="submission" date="2018-01" db="EMBL/GenBank/DDBJ databases">
        <title>Testimony of 'menage a trois' revealed by the proteome of Megavirus virophage.</title>
        <authorList>
            <person name="Jeudy S."/>
            <person name="Bertaux L."/>
            <person name="Alempic J.-M."/>
            <person name="Lartigue A."/>
            <person name="Legendre M."/>
            <person name="Philippe N."/>
            <person name="Beucher L."/>
            <person name="Biondi E."/>
            <person name="Juul S."/>
            <person name="Turner D."/>
            <person name="Coute Y."/>
            <person name="Claverie J.-M."/>
            <person name="Abergel C."/>
        </authorList>
    </citation>
    <scope>NUCLEOTIDE SEQUENCE [LARGE SCALE GENOMIC DNA]</scope>
</reference>
<gene>
    <name evidence="2" type="ORF">mc_228</name>
</gene>
<feature type="domain" description="eRF1" evidence="1">
    <location>
        <begin position="66"/>
        <end position="192"/>
    </location>
</feature>
<sequence length="288" mass="34033">MNKNLDQTMNDLDIVKLLEFAESEINSTNCILLHPPHPVKKFFYKCDKRFYLDDLIDMYDTYDDHAILLVSGKKTLFYLHNNNNTKLLKSINEVLPNQHKTGGQSAVRFERIRNEKIQVYVKKIIEYMIQYYTLNGKFKYTNIIIAGPAEIKNMIIEHDIFCSVFKKNLSKTLTIPEINDNSIYKIIEICSDVFDSKINNENNSLEYFENMIQNPEKINLLVFGDDQVENYYFCGKLKEIYIYHEYINIKQILDHNTKTKINIIKSQNFINKYGTLVGIKYYDDNVDY</sequence>
<protein>
    <submittedName>
        <fullName evidence="2">Peptide chain release factor ERF1</fullName>
    </submittedName>
</protein>
<organism evidence="2 3">
    <name type="scientific">Moumouvirus australiensis</name>
    <dbReference type="NCBI Taxonomy" id="2109587"/>
    <lineage>
        <taxon>Viruses</taxon>
        <taxon>Varidnaviria</taxon>
        <taxon>Bamfordvirae</taxon>
        <taxon>Nucleocytoviricota</taxon>
        <taxon>Megaviricetes</taxon>
        <taxon>Imitervirales</taxon>
        <taxon>Mimiviridae</taxon>
        <taxon>Megamimivirinae</taxon>
        <taxon>Moumouvirus</taxon>
        <taxon>Moumouvirus australiense</taxon>
    </lineage>
</organism>
<dbReference type="Gene3D" id="3.30.420.60">
    <property type="entry name" value="eRF1 domain 2"/>
    <property type="match status" value="1"/>
</dbReference>
<dbReference type="PANTHER" id="PTHR10113">
    <property type="entry name" value="PEPTIDE CHAIN RELEASE FACTOR SUBUNIT 1"/>
    <property type="match status" value="1"/>
</dbReference>
<dbReference type="InterPro" id="IPR024049">
    <property type="entry name" value="eRF1_1_sf"/>
</dbReference>
<dbReference type="Pfam" id="PF03464">
    <property type="entry name" value="eRF1_2"/>
    <property type="match status" value="1"/>
</dbReference>
<evidence type="ECO:0000313" key="2">
    <source>
        <dbReference type="EMBL" id="AVL94614.1"/>
    </source>
</evidence>
<dbReference type="SUPFAM" id="SSF53137">
    <property type="entry name" value="Translational machinery components"/>
    <property type="match status" value="1"/>
</dbReference>
<accession>A0A2P1EL77</accession>
<dbReference type="InterPro" id="IPR004403">
    <property type="entry name" value="Peptide_chain-rel_eRF1/aRF1"/>
</dbReference>
<evidence type="ECO:0000313" key="3">
    <source>
        <dbReference type="Proteomes" id="UP000289600"/>
    </source>
</evidence>
<proteinExistence type="predicted"/>
<dbReference type="InterPro" id="IPR042226">
    <property type="entry name" value="eFR1_2_sf"/>
</dbReference>
<dbReference type="Gene3D" id="3.30.960.10">
    <property type="entry name" value="eRF1 domain 1"/>
    <property type="match status" value="1"/>
</dbReference>
<evidence type="ECO:0000259" key="1">
    <source>
        <dbReference type="Pfam" id="PF03464"/>
    </source>
</evidence>
<dbReference type="Proteomes" id="UP000289600">
    <property type="component" value="Segment"/>
</dbReference>
<name>A0A2P1EL77_9VIRU</name>
<dbReference type="InterPro" id="IPR005141">
    <property type="entry name" value="eRF1_2"/>
</dbReference>